<protein>
    <submittedName>
        <fullName evidence="2">Tat pathway signal protein</fullName>
    </submittedName>
</protein>
<accession>A0ABX7BPH9</accession>
<reference evidence="2 3" key="1">
    <citation type="submission" date="2021-01" db="EMBL/GenBank/DDBJ databases">
        <title>Brevundimonas vitis sp. nov., an bacterium isolated from grape (Vitis vinifera).</title>
        <authorList>
            <person name="Jiang L."/>
            <person name="Lee J."/>
        </authorList>
    </citation>
    <scope>NUCLEOTIDE SEQUENCE [LARGE SCALE GENOMIC DNA]</scope>
    <source>
        <strain evidence="2 3">GRTSA-9</strain>
    </source>
</reference>
<organism evidence="2 3">
    <name type="scientific">Brevundimonas vitisensis</name>
    <dbReference type="NCBI Taxonomy" id="2800818"/>
    <lineage>
        <taxon>Bacteria</taxon>
        <taxon>Pseudomonadati</taxon>
        <taxon>Pseudomonadota</taxon>
        <taxon>Alphaproteobacteria</taxon>
        <taxon>Caulobacterales</taxon>
        <taxon>Caulobacteraceae</taxon>
        <taxon>Brevundimonas</taxon>
    </lineage>
</organism>
<sequence>MDRRALLGLSGSTASGPGEAAQASYIRFPTVTSTVVRRDGRRGVMSVETGIDVADAALRTRANQSAPRLRAAYSEVVQRAAGALPPGAPPNIDRLSQQLQAATDAVLGRAGARVLLGTVMVV</sequence>
<evidence type="ECO:0000313" key="2">
    <source>
        <dbReference type="EMBL" id="QQQ17400.1"/>
    </source>
</evidence>
<proteinExistence type="predicted"/>
<gene>
    <name evidence="2" type="ORF">JIP62_08505</name>
</gene>
<evidence type="ECO:0000313" key="3">
    <source>
        <dbReference type="Proteomes" id="UP000595448"/>
    </source>
</evidence>
<dbReference type="RefSeq" id="WP_201101774.1">
    <property type="nucleotide sequence ID" value="NZ_CP067977.1"/>
</dbReference>
<keyword evidence="3" id="KW-1185">Reference proteome</keyword>
<evidence type="ECO:0000256" key="1">
    <source>
        <dbReference type="SAM" id="MobiDB-lite"/>
    </source>
</evidence>
<dbReference type="EMBL" id="CP067977">
    <property type="protein sequence ID" value="QQQ17400.1"/>
    <property type="molecule type" value="Genomic_DNA"/>
</dbReference>
<feature type="region of interest" description="Disordered" evidence="1">
    <location>
        <begin position="1"/>
        <end position="21"/>
    </location>
</feature>
<name>A0ABX7BPH9_9CAUL</name>
<dbReference type="Proteomes" id="UP000595448">
    <property type="component" value="Chromosome"/>
</dbReference>